<dbReference type="GO" id="GO:0004392">
    <property type="term" value="F:heme oxygenase (decyclizing) activity"/>
    <property type="evidence" value="ECO:0007669"/>
    <property type="project" value="UniProtKB-EC"/>
</dbReference>
<keyword evidence="3" id="KW-0408">Iron</keyword>
<protein>
    <submittedName>
        <fullName evidence="4">Heme oxygenase</fullName>
        <ecNumber evidence="4">1.14.14.18</ecNumber>
    </submittedName>
</protein>
<dbReference type="InterPro" id="IPR016084">
    <property type="entry name" value="Haem_Oase-like_multi-hlx"/>
</dbReference>
<organism evidence="4 5">
    <name type="scientific">Kutzneria viridogrisea</name>
    <dbReference type="NCBI Taxonomy" id="47990"/>
    <lineage>
        <taxon>Bacteria</taxon>
        <taxon>Bacillati</taxon>
        <taxon>Actinomycetota</taxon>
        <taxon>Actinomycetes</taxon>
        <taxon>Pseudonocardiales</taxon>
        <taxon>Pseudonocardiaceae</taxon>
        <taxon>Kutzneria</taxon>
    </lineage>
</organism>
<dbReference type="RefSeq" id="WP_025360949.1">
    <property type="nucleotide sequence ID" value="NZ_BAAABQ010000009.1"/>
</dbReference>
<evidence type="ECO:0000313" key="5">
    <source>
        <dbReference type="Proteomes" id="UP000517916"/>
    </source>
</evidence>
<gene>
    <name evidence="4" type="ORF">BC739_003580</name>
</gene>
<evidence type="ECO:0000256" key="1">
    <source>
        <dbReference type="ARBA" id="ARBA00022617"/>
    </source>
</evidence>
<reference evidence="4 5" key="1">
    <citation type="submission" date="2020-08" db="EMBL/GenBank/DDBJ databases">
        <title>Genomic Encyclopedia of Archaeal and Bacterial Type Strains, Phase II (KMG-II): from individual species to whole genera.</title>
        <authorList>
            <person name="Goeker M."/>
        </authorList>
    </citation>
    <scope>NUCLEOTIDE SEQUENCE [LARGE SCALE GENOMIC DNA]</scope>
    <source>
        <strain evidence="4 5">DSM 43850</strain>
    </source>
</reference>
<dbReference type="Pfam" id="PF01126">
    <property type="entry name" value="Heme_oxygenase"/>
    <property type="match status" value="1"/>
</dbReference>
<dbReference type="PANTHER" id="PTHR10720">
    <property type="entry name" value="HEME OXYGENASE"/>
    <property type="match status" value="1"/>
</dbReference>
<dbReference type="Proteomes" id="UP000517916">
    <property type="component" value="Unassembled WGS sequence"/>
</dbReference>
<dbReference type="SUPFAM" id="SSF48613">
    <property type="entry name" value="Heme oxygenase-like"/>
    <property type="match status" value="1"/>
</dbReference>
<dbReference type="EC" id="1.14.14.18" evidence="4"/>
<dbReference type="EMBL" id="JACJID010000002">
    <property type="protein sequence ID" value="MBA8926381.1"/>
    <property type="molecule type" value="Genomic_DNA"/>
</dbReference>
<dbReference type="InterPro" id="IPR016053">
    <property type="entry name" value="Haem_Oase-like"/>
</dbReference>
<dbReference type="PANTHER" id="PTHR10720:SF0">
    <property type="entry name" value="HEME OXYGENASE"/>
    <property type="match status" value="1"/>
</dbReference>
<comment type="caution">
    <text evidence="4">The sequence shown here is derived from an EMBL/GenBank/DDBJ whole genome shotgun (WGS) entry which is preliminary data.</text>
</comment>
<dbReference type="Gene3D" id="1.20.910.10">
    <property type="entry name" value="Heme oxygenase-like"/>
    <property type="match status" value="1"/>
</dbReference>
<name>A0ABR6BHN7_9PSEU</name>
<dbReference type="PIRSF" id="PIRSF000343">
    <property type="entry name" value="Haem_Oase"/>
    <property type="match status" value="1"/>
</dbReference>
<dbReference type="InterPro" id="IPR002051">
    <property type="entry name" value="Haem_Oase"/>
</dbReference>
<dbReference type="PRINTS" id="PR00088">
    <property type="entry name" value="HAEMOXYGNASE"/>
</dbReference>
<keyword evidence="5" id="KW-1185">Reference proteome</keyword>
<keyword evidence="2" id="KW-0479">Metal-binding</keyword>
<proteinExistence type="predicted"/>
<sequence length="212" mass="23442">MGEQFSTVLRTGTAQEHENAENAGFIKAIFDGRLSLDGFATLVAQHYFIYQVLEQAAEAMAADPVAGAFVLPELTRLPSLESDLGHLYGPGWRDRVEPTPATLRYLDRLREVCFTWAGGFVAHHYTRYLGDISGGQAVRAVVERHHGLVDHRGTSFYVFDGIPSRPGFRTRYRELLDSTGWDAAEQARVVEEACLAFRLNAAVFADLGALVP</sequence>
<evidence type="ECO:0000313" key="4">
    <source>
        <dbReference type="EMBL" id="MBA8926381.1"/>
    </source>
</evidence>
<keyword evidence="1" id="KW-0349">Heme</keyword>
<evidence type="ECO:0000256" key="2">
    <source>
        <dbReference type="ARBA" id="ARBA00022723"/>
    </source>
</evidence>
<evidence type="ECO:0000256" key="3">
    <source>
        <dbReference type="ARBA" id="ARBA00023004"/>
    </source>
</evidence>
<accession>A0ABR6BHN7</accession>
<dbReference type="CDD" id="cd19165">
    <property type="entry name" value="HemeO"/>
    <property type="match status" value="1"/>
</dbReference>
<keyword evidence="4" id="KW-0560">Oxidoreductase</keyword>